<keyword evidence="3" id="KW-1185">Reference proteome</keyword>
<evidence type="ECO:0000256" key="1">
    <source>
        <dbReference type="SAM" id="Phobius"/>
    </source>
</evidence>
<name>A0A1M6T074_9FIRM</name>
<protein>
    <submittedName>
        <fullName evidence="2">Uncharacterized protein</fullName>
    </submittedName>
</protein>
<dbReference type="RefSeq" id="WP_278280575.1">
    <property type="nucleotide sequence ID" value="NZ_FRAE01000081.1"/>
</dbReference>
<gene>
    <name evidence="2" type="ORF">SAMN02744037_02476</name>
</gene>
<dbReference type="EMBL" id="FRAE01000081">
    <property type="protein sequence ID" value="SHK50393.1"/>
    <property type="molecule type" value="Genomic_DNA"/>
</dbReference>
<keyword evidence="1" id="KW-0812">Transmembrane</keyword>
<organism evidence="2 3">
    <name type="scientific">Tepidibacter formicigenes DSM 15518</name>
    <dbReference type="NCBI Taxonomy" id="1123349"/>
    <lineage>
        <taxon>Bacteria</taxon>
        <taxon>Bacillati</taxon>
        <taxon>Bacillota</taxon>
        <taxon>Clostridia</taxon>
        <taxon>Peptostreptococcales</taxon>
        <taxon>Peptostreptococcaceae</taxon>
        <taxon>Tepidibacter</taxon>
    </lineage>
</organism>
<dbReference type="Proteomes" id="UP000242497">
    <property type="component" value="Unassembled WGS sequence"/>
</dbReference>
<feature type="transmembrane region" description="Helical" evidence="1">
    <location>
        <begin position="6"/>
        <end position="25"/>
    </location>
</feature>
<proteinExistence type="predicted"/>
<sequence>MITFNVSLPVLLLSSLLVIIMILTLKNKNKFQRRKVIIARRARK</sequence>
<evidence type="ECO:0000313" key="2">
    <source>
        <dbReference type="EMBL" id="SHK50393.1"/>
    </source>
</evidence>
<evidence type="ECO:0000313" key="3">
    <source>
        <dbReference type="Proteomes" id="UP000242497"/>
    </source>
</evidence>
<keyword evidence="1" id="KW-1133">Transmembrane helix</keyword>
<reference evidence="3" key="1">
    <citation type="submission" date="2016-11" db="EMBL/GenBank/DDBJ databases">
        <authorList>
            <person name="Varghese N."/>
            <person name="Submissions S."/>
        </authorList>
    </citation>
    <scope>NUCLEOTIDE SEQUENCE [LARGE SCALE GENOMIC DNA]</scope>
    <source>
        <strain evidence="3">DSM 15518</strain>
    </source>
</reference>
<keyword evidence="1" id="KW-0472">Membrane</keyword>
<accession>A0A1M6T074</accession>
<dbReference type="AlphaFoldDB" id="A0A1M6T074"/>